<dbReference type="Gene3D" id="1.10.287.940">
    <property type="entry name" value="atp-gated p2x4 ion channel"/>
    <property type="match status" value="1"/>
</dbReference>
<evidence type="ECO:0000313" key="1">
    <source>
        <dbReference type="Ensembl" id="ENSACIP00000026489.1"/>
    </source>
</evidence>
<accession>A0A3Q0SNJ3</accession>
<name>A0A3Q0SNJ3_AMPCI</name>
<reference evidence="1" key="1">
    <citation type="submission" date="2025-08" db="UniProtKB">
        <authorList>
            <consortium name="Ensembl"/>
        </authorList>
    </citation>
    <scope>IDENTIFICATION</scope>
</reference>
<dbReference type="Ensembl" id="ENSACIT00000027182.1">
    <property type="protein sequence ID" value="ENSACIP00000026489.1"/>
    <property type="gene ID" value="ENSACIG00000020522.1"/>
</dbReference>
<reference evidence="1" key="2">
    <citation type="submission" date="2025-09" db="UniProtKB">
        <authorList>
            <consortium name="Ensembl"/>
        </authorList>
    </citation>
    <scope>IDENTIFICATION</scope>
</reference>
<organism evidence="1 2">
    <name type="scientific">Amphilophus citrinellus</name>
    <name type="common">Midas cichlid</name>
    <name type="synonym">Cichlasoma citrinellum</name>
    <dbReference type="NCBI Taxonomy" id="61819"/>
    <lineage>
        <taxon>Eukaryota</taxon>
        <taxon>Metazoa</taxon>
        <taxon>Chordata</taxon>
        <taxon>Craniata</taxon>
        <taxon>Vertebrata</taxon>
        <taxon>Euteleostomi</taxon>
        <taxon>Actinopterygii</taxon>
        <taxon>Neopterygii</taxon>
        <taxon>Teleostei</taxon>
        <taxon>Neoteleostei</taxon>
        <taxon>Acanthomorphata</taxon>
        <taxon>Ovalentaria</taxon>
        <taxon>Cichlomorphae</taxon>
        <taxon>Cichliformes</taxon>
        <taxon>Cichlidae</taxon>
        <taxon>New World cichlids</taxon>
        <taxon>Cichlasomatinae</taxon>
        <taxon>Heroini</taxon>
        <taxon>Amphilophus</taxon>
    </lineage>
</organism>
<proteinExistence type="predicted"/>
<dbReference type="Proteomes" id="UP000261340">
    <property type="component" value="Unplaced"/>
</dbReference>
<dbReference type="GeneTree" id="ENSGT00990000210376"/>
<protein>
    <submittedName>
        <fullName evidence="1">Uncharacterized protein</fullName>
    </submittedName>
</protein>
<sequence>MARTVWSSIFDYKTERYMNTKNKRIGVLHRLLQLSVIFKIMSAT</sequence>
<dbReference type="AlphaFoldDB" id="A0A3Q0SNJ3"/>
<keyword evidence="2" id="KW-1185">Reference proteome</keyword>
<evidence type="ECO:0000313" key="2">
    <source>
        <dbReference type="Proteomes" id="UP000261340"/>
    </source>
</evidence>